<dbReference type="Gene3D" id="3.90.76.10">
    <property type="entry name" value="Dipeptide-binding Protein, Domain 1"/>
    <property type="match status" value="1"/>
</dbReference>
<evidence type="ECO:0000256" key="3">
    <source>
        <dbReference type="ARBA" id="ARBA00022729"/>
    </source>
</evidence>
<dbReference type="PANTHER" id="PTHR30290:SF9">
    <property type="entry name" value="OLIGOPEPTIDE-BINDING PROTEIN APPA"/>
    <property type="match status" value="1"/>
</dbReference>
<dbReference type="GO" id="GO:0015833">
    <property type="term" value="P:peptide transport"/>
    <property type="evidence" value="ECO:0007669"/>
    <property type="project" value="TreeGrafter"/>
</dbReference>
<dbReference type="Gene3D" id="3.10.105.10">
    <property type="entry name" value="Dipeptide-binding Protein, Domain 3"/>
    <property type="match status" value="1"/>
</dbReference>
<accession>A0A1F6WYQ8</accession>
<dbReference type="GO" id="GO:0042597">
    <property type="term" value="C:periplasmic space"/>
    <property type="evidence" value="ECO:0007669"/>
    <property type="project" value="UniProtKB-ARBA"/>
</dbReference>
<keyword evidence="4" id="KW-1133">Transmembrane helix</keyword>
<organism evidence="6 7">
    <name type="scientific">Candidatus Nomurabacteria bacterium RIFCSPLOWO2_01_FULL_33_24</name>
    <dbReference type="NCBI Taxonomy" id="1801765"/>
    <lineage>
        <taxon>Bacteria</taxon>
        <taxon>Candidatus Nomuraibacteriota</taxon>
    </lineage>
</organism>
<keyword evidence="4" id="KW-0812">Transmembrane</keyword>
<evidence type="ECO:0000256" key="4">
    <source>
        <dbReference type="SAM" id="Phobius"/>
    </source>
</evidence>
<feature type="domain" description="Solute-binding protein family 5" evidence="5">
    <location>
        <begin position="110"/>
        <end position="498"/>
    </location>
</feature>
<feature type="transmembrane region" description="Helical" evidence="4">
    <location>
        <begin position="33"/>
        <end position="51"/>
    </location>
</feature>
<dbReference type="PIRSF" id="PIRSF002741">
    <property type="entry name" value="MppA"/>
    <property type="match status" value="1"/>
</dbReference>
<keyword evidence="3" id="KW-0732">Signal</keyword>
<evidence type="ECO:0000256" key="2">
    <source>
        <dbReference type="ARBA" id="ARBA00022448"/>
    </source>
</evidence>
<dbReference type="Gene3D" id="3.40.190.10">
    <property type="entry name" value="Periplasmic binding protein-like II"/>
    <property type="match status" value="1"/>
</dbReference>
<sequence length="604" mass="69314">METDDINRRKFMVPTKNELRQAVISFSKSKKEWGLFLFLVGILFLSTILILQKINLSFMIKIPGSGGEIVEGIIGTPRFANPILSPAGADKDLTTLIYSGLMKKNSDNKLETDLAEKYTISEDGLSYTFILRDNIFFHDNKPITAQDIVFTINQTKDPNISQGVEKIRWEGVSVKKINDKTIQFNLEKPFTPFLNSTTLGILPYHLWKDIPPEQFDLSDLNLNGVGSGPYKIKKIKKKKTSGMISYYKLVPFKKYINHKSLVKKLVLKFYPSEEDLIEAFKNKEINQIGGAISPAKLESLNIRKNRIELMTFRQIFGLFLNKNKTKIFTDQSTIEAFDLAIDKRRIIKEILYGYGEIIDGPTSPNLIVVDSLEMRDNKIAEEELYSATEAIKNTEKAKEILKKNGWKINQGENVLEKKINDEIVKLKFSISIDDESIELKEIANLIKGDLEKIGAKVEIKIFKTGDLRQNVIRNREYEALLIGQKIGHESDLYNFWHSSQIGDETLGLNITAYANLKVNELLSEARTSPTLTENERAKKYLEAVEEIKKERPAIFIYSPNFVYLVKKNLMGINVEQITNLSDRFTNINNWYLETDKIWRIFKSY</sequence>
<evidence type="ECO:0000259" key="5">
    <source>
        <dbReference type="Pfam" id="PF00496"/>
    </source>
</evidence>
<name>A0A1F6WYQ8_9BACT</name>
<dbReference type="GO" id="GO:1904680">
    <property type="term" value="F:peptide transmembrane transporter activity"/>
    <property type="evidence" value="ECO:0007669"/>
    <property type="project" value="TreeGrafter"/>
</dbReference>
<dbReference type="Proteomes" id="UP000185809">
    <property type="component" value="Unassembled WGS sequence"/>
</dbReference>
<dbReference type="SUPFAM" id="SSF53850">
    <property type="entry name" value="Periplasmic binding protein-like II"/>
    <property type="match status" value="1"/>
</dbReference>
<dbReference type="GO" id="GO:0043190">
    <property type="term" value="C:ATP-binding cassette (ABC) transporter complex"/>
    <property type="evidence" value="ECO:0007669"/>
    <property type="project" value="InterPro"/>
</dbReference>
<evidence type="ECO:0000256" key="1">
    <source>
        <dbReference type="ARBA" id="ARBA00005695"/>
    </source>
</evidence>
<dbReference type="InterPro" id="IPR039424">
    <property type="entry name" value="SBP_5"/>
</dbReference>
<protein>
    <recommendedName>
        <fullName evidence="5">Solute-binding protein family 5 domain-containing protein</fullName>
    </recommendedName>
</protein>
<dbReference type="PANTHER" id="PTHR30290">
    <property type="entry name" value="PERIPLASMIC BINDING COMPONENT OF ABC TRANSPORTER"/>
    <property type="match status" value="1"/>
</dbReference>
<dbReference type="EMBL" id="MFUP01000016">
    <property type="protein sequence ID" value="OGI87029.1"/>
    <property type="molecule type" value="Genomic_DNA"/>
</dbReference>
<dbReference type="Pfam" id="PF00496">
    <property type="entry name" value="SBP_bac_5"/>
    <property type="match status" value="1"/>
</dbReference>
<dbReference type="InterPro" id="IPR030678">
    <property type="entry name" value="Peptide/Ni-bd"/>
</dbReference>
<evidence type="ECO:0000313" key="7">
    <source>
        <dbReference type="Proteomes" id="UP000185809"/>
    </source>
</evidence>
<gene>
    <name evidence="6" type="ORF">A2995_00470</name>
</gene>
<comment type="caution">
    <text evidence="6">The sequence shown here is derived from an EMBL/GenBank/DDBJ whole genome shotgun (WGS) entry which is preliminary data.</text>
</comment>
<comment type="similarity">
    <text evidence="1">Belongs to the bacterial solute-binding protein 5 family.</text>
</comment>
<dbReference type="InterPro" id="IPR000914">
    <property type="entry name" value="SBP_5_dom"/>
</dbReference>
<keyword evidence="4" id="KW-0472">Membrane</keyword>
<proteinExistence type="inferred from homology"/>
<evidence type="ECO:0000313" key="6">
    <source>
        <dbReference type="EMBL" id="OGI87029.1"/>
    </source>
</evidence>
<dbReference type="AlphaFoldDB" id="A0A1F6WYQ8"/>
<keyword evidence="2" id="KW-0813">Transport</keyword>
<reference evidence="6 7" key="1">
    <citation type="journal article" date="2016" name="Nat. Commun.">
        <title>Thousands of microbial genomes shed light on interconnected biogeochemical processes in an aquifer system.</title>
        <authorList>
            <person name="Anantharaman K."/>
            <person name="Brown C.T."/>
            <person name="Hug L.A."/>
            <person name="Sharon I."/>
            <person name="Castelle C.J."/>
            <person name="Probst A.J."/>
            <person name="Thomas B.C."/>
            <person name="Singh A."/>
            <person name="Wilkins M.J."/>
            <person name="Karaoz U."/>
            <person name="Brodie E.L."/>
            <person name="Williams K.H."/>
            <person name="Hubbard S.S."/>
            <person name="Banfield J.F."/>
        </authorList>
    </citation>
    <scope>NUCLEOTIDE SEQUENCE [LARGE SCALE GENOMIC DNA]</scope>
</reference>